<dbReference type="Pfam" id="PF00756">
    <property type="entry name" value="Esterase"/>
    <property type="match status" value="1"/>
</dbReference>
<keyword evidence="1" id="KW-0732">Signal</keyword>
<sequence>MINMLKLTSTQYFWALLGLLLLALSPQSVAQQTLDTLKVTSTSYQGSADFLVTLPNKYAENTDKKYIVLIDFHPASQPYLAGLHHWMSHNGGWPWLETIIVTAPDGHEGLGKLKTFANGEQGQAFLNFIEHDLLTAIDNKYRTNGFKILSGFTGNATLGLFTLIQRPKLFNAYIVASPILSENYLSVMSDTPNLAPALAKLAQPRMLFLSRADSDFEQRQISDFDALVMTLKQKAPSNLLWQSKVFTGSYYMSQPALATIYAIEQIFNDVHTVIKPDSSIGKNGPEAIYAYFQQVSNKYGFEVSAADSLFELAKSKTEPKDALVIYQFAVAKYPQNAHTHHGLATGFAAIGDMPKAIAELQLAITMTNHPFYLHRWGKLLEQYQAKSP</sequence>
<protein>
    <submittedName>
        <fullName evidence="2">Alpha/beta hydrolase-fold protein</fullName>
    </submittedName>
</protein>
<feature type="chain" id="PRO_5045170797" evidence="1">
    <location>
        <begin position="31"/>
        <end position="388"/>
    </location>
</feature>
<dbReference type="InterPro" id="IPR000801">
    <property type="entry name" value="Esterase-like"/>
</dbReference>
<dbReference type="Gene3D" id="3.40.50.1820">
    <property type="entry name" value="alpha/beta hydrolase"/>
    <property type="match status" value="1"/>
</dbReference>
<dbReference type="Proteomes" id="UP001163714">
    <property type="component" value="Unassembled WGS sequence"/>
</dbReference>
<dbReference type="SUPFAM" id="SSF48452">
    <property type="entry name" value="TPR-like"/>
    <property type="match status" value="1"/>
</dbReference>
<dbReference type="InterPro" id="IPR011990">
    <property type="entry name" value="TPR-like_helical_dom_sf"/>
</dbReference>
<name>A0ABT3I831_9GAMM</name>
<dbReference type="InterPro" id="IPR029058">
    <property type="entry name" value="AB_hydrolase_fold"/>
</dbReference>
<comment type="caution">
    <text evidence="2">The sequence shown here is derived from an EMBL/GenBank/DDBJ whole genome shotgun (WGS) entry which is preliminary data.</text>
</comment>
<reference evidence="2" key="1">
    <citation type="submission" date="2022-10" db="EMBL/GenBank/DDBJ databases">
        <title>Shewanella flava sp. nov, isolated from the estuary of the Fenhe River into the Yellow River.</title>
        <authorList>
            <person name="Li Y."/>
        </authorList>
    </citation>
    <scope>NUCLEOTIDE SEQUENCE</scope>
    <source>
        <strain evidence="2">FYR11-62</strain>
    </source>
</reference>
<keyword evidence="3" id="KW-1185">Reference proteome</keyword>
<dbReference type="SUPFAM" id="SSF53474">
    <property type="entry name" value="alpha/beta-Hydrolases"/>
    <property type="match status" value="1"/>
</dbReference>
<gene>
    <name evidence="2" type="ORF">OHT75_07040</name>
</gene>
<dbReference type="EMBL" id="JAPDMX010000012">
    <property type="protein sequence ID" value="MCW3172230.1"/>
    <property type="molecule type" value="Genomic_DNA"/>
</dbReference>
<dbReference type="RefSeq" id="WP_264725781.1">
    <property type="nucleotide sequence ID" value="NZ_JAPDMX010000012.1"/>
</dbReference>
<evidence type="ECO:0000313" key="3">
    <source>
        <dbReference type="Proteomes" id="UP001163714"/>
    </source>
</evidence>
<evidence type="ECO:0000313" key="2">
    <source>
        <dbReference type="EMBL" id="MCW3172230.1"/>
    </source>
</evidence>
<dbReference type="Gene3D" id="1.25.40.10">
    <property type="entry name" value="Tetratricopeptide repeat domain"/>
    <property type="match status" value="1"/>
</dbReference>
<proteinExistence type="predicted"/>
<evidence type="ECO:0000256" key="1">
    <source>
        <dbReference type="SAM" id="SignalP"/>
    </source>
</evidence>
<organism evidence="2 3">
    <name type="scientific">Shewanella subflava</name>
    <dbReference type="NCBI Taxonomy" id="2986476"/>
    <lineage>
        <taxon>Bacteria</taxon>
        <taxon>Pseudomonadati</taxon>
        <taxon>Pseudomonadota</taxon>
        <taxon>Gammaproteobacteria</taxon>
        <taxon>Alteromonadales</taxon>
        <taxon>Shewanellaceae</taxon>
        <taxon>Shewanella</taxon>
    </lineage>
</organism>
<dbReference type="GO" id="GO:0016787">
    <property type="term" value="F:hydrolase activity"/>
    <property type="evidence" value="ECO:0007669"/>
    <property type="project" value="UniProtKB-KW"/>
</dbReference>
<keyword evidence="2" id="KW-0378">Hydrolase</keyword>
<feature type="signal peptide" evidence="1">
    <location>
        <begin position="1"/>
        <end position="30"/>
    </location>
</feature>
<accession>A0ABT3I831</accession>